<accession>A0A835H5E8</accession>
<gene>
    <name evidence="2" type="ORF">IFM89_020902</name>
</gene>
<evidence type="ECO:0000313" key="3">
    <source>
        <dbReference type="Proteomes" id="UP000631114"/>
    </source>
</evidence>
<evidence type="ECO:0000313" key="2">
    <source>
        <dbReference type="EMBL" id="KAF9593234.1"/>
    </source>
</evidence>
<dbReference type="OrthoDB" id="10250354at2759"/>
<feature type="region of interest" description="Disordered" evidence="1">
    <location>
        <begin position="137"/>
        <end position="163"/>
    </location>
</feature>
<dbReference type="AlphaFoldDB" id="A0A835H5E8"/>
<evidence type="ECO:0000256" key="1">
    <source>
        <dbReference type="SAM" id="MobiDB-lite"/>
    </source>
</evidence>
<protein>
    <submittedName>
        <fullName evidence="2">Uncharacterized protein</fullName>
    </submittedName>
</protein>
<feature type="region of interest" description="Disordered" evidence="1">
    <location>
        <begin position="88"/>
        <end position="107"/>
    </location>
</feature>
<dbReference type="Proteomes" id="UP000631114">
    <property type="component" value="Unassembled WGS sequence"/>
</dbReference>
<proteinExistence type="predicted"/>
<dbReference type="EMBL" id="JADFTS010000008">
    <property type="protein sequence ID" value="KAF9593234.1"/>
    <property type="molecule type" value="Genomic_DNA"/>
</dbReference>
<reference evidence="2 3" key="1">
    <citation type="submission" date="2020-10" db="EMBL/GenBank/DDBJ databases">
        <title>The Coptis chinensis genome and diversification of protoberbering-type alkaloids.</title>
        <authorList>
            <person name="Wang B."/>
            <person name="Shu S."/>
            <person name="Song C."/>
            <person name="Liu Y."/>
        </authorList>
    </citation>
    <scope>NUCLEOTIDE SEQUENCE [LARGE SCALE GENOMIC DNA]</scope>
    <source>
        <strain evidence="2">HL-2020</strain>
        <tissue evidence="2">Leaf</tissue>
    </source>
</reference>
<name>A0A835H5E8_9MAGN</name>
<keyword evidence="3" id="KW-1185">Reference proteome</keyword>
<feature type="non-terminal residue" evidence="2">
    <location>
        <position position="163"/>
    </location>
</feature>
<comment type="caution">
    <text evidence="2">The sequence shown here is derived from an EMBL/GenBank/DDBJ whole genome shotgun (WGS) entry which is preliminary data.</text>
</comment>
<sequence length="163" mass="17789">MYLSWDVFSWFSYLPVGSSSQFGGSNKDPDTAFLKKLDGFQPCEISKLKAGTHVFSVYGVGTIHRDDQYICTGNASFRVVAKAVIPSKNPRRKNAKPDRPKLTSNDGASAEFFNEASAVGAEFTLLTTRTWASLFEETHGSDAKPSTSWEEAGASYVVSGLDE</sequence>
<organism evidence="2 3">
    <name type="scientific">Coptis chinensis</name>
    <dbReference type="NCBI Taxonomy" id="261450"/>
    <lineage>
        <taxon>Eukaryota</taxon>
        <taxon>Viridiplantae</taxon>
        <taxon>Streptophyta</taxon>
        <taxon>Embryophyta</taxon>
        <taxon>Tracheophyta</taxon>
        <taxon>Spermatophyta</taxon>
        <taxon>Magnoliopsida</taxon>
        <taxon>Ranunculales</taxon>
        <taxon>Ranunculaceae</taxon>
        <taxon>Coptidoideae</taxon>
        <taxon>Coptis</taxon>
    </lineage>
</organism>